<feature type="transmembrane region" description="Helical" evidence="4">
    <location>
        <begin position="81"/>
        <end position="97"/>
    </location>
</feature>
<keyword evidence="4" id="KW-0472">Membrane</keyword>
<evidence type="ECO:0000256" key="3">
    <source>
        <dbReference type="ARBA" id="ARBA00022691"/>
    </source>
</evidence>
<accession>A0A4Q9GW26</accession>
<comment type="caution">
    <text evidence="5">The sequence shown here is derived from an EMBL/GenBank/DDBJ whole genome shotgun (WGS) entry which is preliminary data.</text>
</comment>
<evidence type="ECO:0000313" key="6">
    <source>
        <dbReference type="Proteomes" id="UP000292120"/>
    </source>
</evidence>
<dbReference type="EMBL" id="SIXI01000007">
    <property type="protein sequence ID" value="TBO28339.1"/>
    <property type="molecule type" value="Genomic_DNA"/>
</dbReference>
<reference evidence="5 6" key="1">
    <citation type="submission" date="2019-02" db="EMBL/GenBank/DDBJ databases">
        <title>Aquabacterium sp. strain KMB7.</title>
        <authorList>
            <person name="Chen W.-M."/>
        </authorList>
    </citation>
    <scope>NUCLEOTIDE SEQUENCE [LARGE SCALE GENOMIC DNA]</scope>
    <source>
        <strain evidence="5 6">KMB7</strain>
    </source>
</reference>
<name>A0A4Q9GW26_9BURK</name>
<dbReference type="PANTHER" id="PTHR13610">
    <property type="entry name" value="METHYLTRANSFERASE DOMAIN-CONTAINING PROTEIN"/>
    <property type="match status" value="1"/>
</dbReference>
<keyword evidence="4" id="KW-0812">Transmembrane</keyword>
<keyword evidence="3" id="KW-0949">S-adenosyl-L-methionine</keyword>
<keyword evidence="1 5" id="KW-0489">Methyltransferase</keyword>
<dbReference type="InterPro" id="IPR029063">
    <property type="entry name" value="SAM-dependent_MTases_sf"/>
</dbReference>
<feature type="transmembrane region" description="Helical" evidence="4">
    <location>
        <begin position="55"/>
        <end position="75"/>
    </location>
</feature>
<organism evidence="5 6">
    <name type="scientific">Aquabacterium lacunae</name>
    <dbReference type="NCBI Taxonomy" id="2528630"/>
    <lineage>
        <taxon>Bacteria</taxon>
        <taxon>Pseudomonadati</taxon>
        <taxon>Pseudomonadota</taxon>
        <taxon>Betaproteobacteria</taxon>
        <taxon>Burkholderiales</taxon>
        <taxon>Aquabacterium</taxon>
    </lineage>
</organism>
<evidence type="ECO:0000256" key="4">
    <source>
        <dbReference type="SAM" id="Phobius"/>
    </source>
</evidence>
<dbReference type="GO" id="GO:0016279">
    <property type="term" value="F:protein-lysine N-methyltransferase activity"/>
    <property type="evidence" value="ECO:0007669"/>
    <property type="project" value="InterPro"/>
</dbReference>
<dbReference type="RefSeq" id="WP_130969036.1">
    <property type="nucleotide sequence ID" value="NZ_SIXI01000007.1"/>
</dbReference>
<keyword evidence="6" id="KW-1185">Reference proteome</keyword>
<dbReference type="GO" id="GO:0032259">
    <property type="term" value="P:methylation"/>
    <property type="evidence" value="ECO:0007669"/>
    <property type="project" value="UniProtKB-KW"/>
</dbReference>
<gene>
    <name evidence="5" type="ORF">EYS42_15145</name>
</gene>
<keyword evidence="4" id="KW-1133">Transmembrane helix</keyword>
<dbReference type="SUPFAM" id="SSF53335">
    <property type="entry name" value="S-adenosyl-L-methionine-dependent methyltransferases"/>
    <property type="match status" value="1"/>
</dbReference>
<evidence type="ECO:0000256" key="2">
    <source>
        <dbReference type="ARBA" id="ARBA00022679"/>
    </source>
</evidence>
<protein>
    <submittedName>
        <fullName evidence="5">Class I SAM-dependent methyltransferase</fullName>
    </submittedName>
</protein>
<evidence type="ECO:0000313" key="5">
    <source>
        <dbReference type="EMBL" id="TBO28339.1"/>
    </source>
</evidence>
<evidence type="ECO:0000256" key="1">
    <source>
        <dbReference type="ARBA" id="ARBA00022603"/>
    </source>
</evidence>
<feature type="transmembrane region" description="Helical" evidence="4">
    <location>
        <begin position="30"/>
        <end position="48"/>
    </location>
</feature>
<dbReference type="PANTHER" id="PTHR13610:SF9">
    <property type="entry name" value="FI06469P"/>
    <property type="match status" value="1"/>
</dbReference>
<sequence>MQRFWPAPALGVWLLAWVLSRTLHDSAAPWWAVLGLPASLGLVLAQWPQVAGTRWRAVFVAAGFPVSALLVGGHLAQGMPAWGWLVPLGLLLLAYPVRAWRDAPLFPTPPDALQGLPAHAPLHFGAAVLDAGCGLGDGLIALRRAYPDTRLHGTEWSWPLALACKLRCPWATVQRGDMWAQGWQSFDMVYLFQRPETMPGAVAKARAEMRPGTWLVSLEFEARQPDGSALPPTARITLPGGRPVWLYRW</sequence>
<dbReference type="InterPro" id="IPR026170">
    <property type="entry name" value="FAM173A/B"/>
</dbReference>
<proteinExistence type="predicted"/>
<dbReference type="OrthoDB" id="5611641at2"/>
<keyword evidence="2 5" id="KW-0808">Transferase</keyword>
<dbReference type="Proteomes" id="UP000292120">
    <property type="component" value="Unassembled WGS sequence"/>
</dbReference>
<dbReference type="Gene3D" id="3.40.50.150">
    <property type="entry name" value="Vaccinia Virus protein VP39"/>
    <property type="match status" value="1"/>
</dbReference>
<dbReference type="AlphaFoldDB" id="A0A4Q9GW26"/>